<dbReference type="AlphaFoldDB" id="A0A212FDE1"/>
<dbReference type="Proteomes" id="UP000007151">
    <property type="component" value="Unassembled WGS sequence"/>
</dbReference>
<reference evidence="3 4" key="1">
    <citation type="journal article" date="2011" name="Cell">
        <title>The monarch butterfly genome yields insights into long-distance migration.</title>
        <authorList>
            <person name="Zhan S."/>
            <person name="Merlin C."/>
            <person name="Boore J.L."/>
            <person name="Reppert S.M."/>
        </authorList>
    </citation>
    <scope>NUCLEOTIDE SEQUENCE [LARGE SCALE GENOMIC DNA]</scope>
    <source>
        <strain evidence="3">F-2</strain>
    </source>
</reference>
<feature type="region of interest" description="Disordered" evidence="1">
    <location>
        <begin position="471"/>
        <end position="520"/>
    </location>
</feature>
<dbReference type="KEGG" id="dpl:KGM_207680"/>
<feature type="region of interest" description="Disordered" evidence="1">
    <location>
        <begin position="285"/>
        <end position="397"/>
    </location>
</feature>
<evidence type="ECO:0008006" key="5">
    <source>
        <dbReference type="Google" id="ProtNLM"/>
    </source>
</evidence>
<evidence type="ECO:0000256" key="1">
    <source>
        <dbReference type="SAM" id="MobiDB-lite"/>
    </source>
</evidence>
<keyword evidence="4" id="KW-1185">Reference proteome</keyword>
<feature type="compositionally biased region" description="Basic and acidic residues" evidence="1">
    <location>
        <begin position="471"/>
        <end position="507"/>
    </location>
</feature>
<dbReference type="eggNOG" id="ENOG502SQV0">
    <property type="taxonomic scope" value="Eukaryota"/>
</dbReference>
<proteinExistence type="predicted"/>
<feature type="chain" id="PRO_5012352092" description="Filaggrin-2-like" evidence="2">
    <location>
        <begin position="18"/>
        <end position="520"/>
    </location>
</feature>
<feature type="compositionally biased region" description="Basic and acidic residues" evidence="1">
    <location>
        <begin position="350"/>
        <end position="373"/>
    </location>
</feature>
<feature type="region of interest" description="Disordered" evidence="1">
    <location>
        <begin position="432"/>
        <end position="455"/>
    </location>
</feature>
<evidence type="ECO:0000313" key="3">
    <source>
        <dbReference type="EMBL" id="OWR51723.1"/>
    </source>
</evidence>
<feature type="compositionally biased region" description="Basic and acidic residues" evidence="1">
    <location>
        <begin position="438"/>
        <end position="450"/>
    </location>
</feature>
<evidence type="ECO:0000256" key="2">
    <source>
        <dbReference type="SAM" id="SignalP"/>
    </source>
</evidence>
<dbReference type="InParanoid" id="A0A212FDE1"/>
<sequence>MLLRISVLLAVSLCGSCMEMRETVERMVMVRTSGSDLQPAATGYIYKKKNDGEESVIKMGESEVMEQLSKYYKQPKLADKKSADIKDGSKDERVIPVSEESDEKIDGLHDDDFKKIFEKYGVSFDDHDGHGHYSHGLDFDGHYYGYGGDKDNKKLYDNYKKHYTDGGSGDYHNEKYSSYTHSHRGKGEKESDEHDKYNNEDEVNKQEKSDARNEAGVAAVQVGYLPAATSYVYRSDSNGPAHVIEVGSHGYQQPQAFAPLPVKAYDIAPLPLPYVAAKPIVIEDAEEDDSTLEDSDEGDEGYLGHDDGHESGAGNDYNVEHHSAHGEKGSKGHHSKGHHEKGIAGHYGKQHKEGSFHETEGGHKAHHDEADAHGKHHQAGESYKGGDHGHKKHFSKGEEITGYHKVFNKDEFKKDHDFYDVADDSGSFKKHGYNSAHHGSEGGAHKEGGHGDSGYNKGGFGKAGFKSKGYVDEADASHSKEDAEESHYKHGEGYGKKGGSHYEKEYEFNDDSDKDGEHDE</sequence>
<dbReference type="EMBL" id="AGBW02009076">
    <property type="protein sequence ID" value="OWR51723.1"/>
    <property type="molecule type" value="Genomic_DNA"/>
</dbReference>
<gene>
    <name evidence="3" type="ORF">KGM_207680</name>
</gene>
<feature type="region of interest" description="Disordered" evidence="1">
    <location>
        <begin position="164"/>
        <end position="214"/>
    </location>
</feature>
<dbReference type="InterPro" id="IPR031959">
    <property type="entry name" value="DUF4779"/>
</dbReference>
<feature type="compositionally biased region" description="Basic and acidic residues" evidence="1">
    <location>
        <begin position="185"/>
        <end position="213"/>
    </location>
</feature>
<evidence type="ECO:0000313" key="4">
    <source>
        <dbReference type="Proteomes" id="UP000007151"/>
    </source>
</evidence>
<dbReference type="Pfam" id="PF16009">
    <property type="entry name" value="DUF4779"/>
    <property type="match status" value="1"/>
</dbReference>
<feature type="compositionally biased region" description="Basic and acidic residues" evidence="1">
    <location>
        <begin position="318"/>
        <end position="330"/>
    </location>
</feature>
<comment type="caution">
    <text evidence="3">The sequence shown here is derived from an EMBL/GenBank/DDBJ whole genome shotgun (WGS) entry which is preliminary data.</text>
</comment>
<name>A0A212FDE1_DANPL</name>
<accession>A0A212FDE1</accession>
<organism evidence="3 4">
    <name type="scientific">Danaus plexippus plexippus</name>
    <dbReference type="NCBI Taxonomy" id="278856"/>
    <lineage>
        <taxon>Eukaryota</taxon>
        <taxon>Metazoa</taxon>
        <taxon>Ecdysozoa</taxon>
        <taxon>Arthropoda</taxon>
        <taxon>Hexapoda</taxon>
        <taxon>Insecta</taxon>
        <taxon>Pterygota</taxon>
        <taxon>Neoptera</taxon>
        <taxon>Endopterygota</taxon>
        <taxon>Lepidoptera</taxon>
        <taxon>Glossata</taxon>
        <taxon>Ditrysia</taxon>
        <taxon>Papilionoidea</taxon>
        <taxon>Nymphalidae</taxon>
        <taxon>Danainae</taxon>
        <taxon>Danaini</taxon>
        <taxon>Danaina</taxon>
        <taxon>Danaus</taxon>
        <taxon>Danaus</taxon>
    </lineage>
</organism>
<keyword evidence="2" id="KW-0732">Signal</keyword>
<feature type="compositionally biased region" description="Acidic residues" evidence="1">
    <location>
        <begin position="285"/>
        <end position="300"/>
    </location>
</feature>
<protein>
    <recommendedName>
        <fullName evidence="5">Filaggrin-2-like</fullName>
    </recommendedName>
</protein>
<feature type="signal peptide" evidence="2">
    <location>
        <begin position="1"/>
        <end position="17"/>
    </location>
</feature>